<feature type="region of interest" description="Disordered" evidence="1">
    <location>
        <begin position="51"/>
        <end position="77"/>
    </location>
</feature>
<name>A0AAD7BQ97_9AGAR</name>
<protein>
    <submittedName>
        <fullName evidence="2">Uncharacterized protein</fullName>
    </submittedName>
</protein>
<evidence type="ECO:0000313" key="3">
    <source>
        <dbReference type="Proteomes" id="UP001221142"/>
    </source>
</evidence>
<accession>A0AAD7BQ97</accession>
<comment type="caution">
    <text evidence="2">The sequence shown here is derived from an EMBL/GenBank/DDBJ whole genome shotgun (WGS) entry which is preliminary data.</text>
</comment>
<dbReference type="Proteomes" id="UP001221142">
    <property type="component" value="Unassembled WGS sequence"/>
</dbReference>
<dbReference type="EMBL" id="JARKIF010000011">
    <property type="protein sequence ID" value="KAJ7627401.1"/>
    <property type="molecule type" value="Genomic_DNA"/>
</dbReference>
<dbReference type="AlphaFoldDB" id="A0AAD7BQ97"/>
<organism evidence="2 3">
    <name type="scientific">Roridomyces roridus</name>
    <dbReference type="NCBI Taxonomy" id="1738132"/>
    <lineage>
        <taxon>Eukaryota</taxon>
        <taxon>Fungi</taxon>
        <taxon>Dikarya</taxon>
        <taxon>Basidiomycota</taxon>
        <taxon>Agaricomycotina</taxon>
        <taxon>Agaricomycetes</taxon>
        <taxon>Agaricomycetidae</taxon>
        <taxon>Agaricales</taxon>
        <taxon>Marasmiineae</taxon>
        <taxon>Mycenaceae</taxon>
        <taxon>Roridomyces</taxon>
    </lineage>
</organism>
<gene>
    <name evidence="2" type="ORF">FB45DRAFT_60542</name>
</gene>
<reference evidence="2" key="1">
    <citation type="submission" date="2023-03" db="EMBL/GenBank/DDBJ databases">
        <title>Massive genome expansion in bonnet fungi (Mycena s.s.) driven by repeated elements and novel gene families across ecological guilds.</title>
        <authorList>
            <consortium name="Lawrence Berkeley National Laboratory"/>
            <person name="Harder C.B."/>
            <person name="Miyauchi S."/>
            <person name="Viragh M."/>
            <person name="Kuo A."/>
            <person name="Thoen E."/>
            <person name="Andreopoulos B."/>
            <person name="Lu D."/>
            <person name="Skrede I."/>
            <person name="Drula E."/>
            <person name="Henrissat B."/>
            <person name="Morin E."/>
            <person name="Kohler A."/>
            <person name="Barry K."/>
            <person name="LaButti K."/>
            <person name="Morin E."/>
            <person name="Salamov A."/>
            <person name="Lipzen A."/>
            <person name="Mereny Z."/>
            <person name="Hegedus B."/>
            <person name="Baldrian P."/>
            <person name="Stursova M."/>
            <person name="Weitz H."/>
            <person name="Taylor A."/>
            <person name="Grigoriev I.V."/>
            <person name="Nagy L.G."/>
            <person name="Martin F."/>
            <person name="Kauserud H."/>
        </authorList>
    </citation>
    <scope>NUCLEOTIDE SEQUENCE</scope>
    <source>
        <strain evidence="2">9284</strain>
    </source>
</reference>
<keyword evidence="3" id="KW-1185">Reference proteome</keyword>
<sequence length="249" mass="27239">MDILTSCLHVCFKRTYRREEGAASPVHSGRSNVVDDDAPHGAFPVVRLSAGSQVGTSSNGSACRSYSTTSTSPPREAHLGADVELSSRPTRKILVWARLVATHDSPLRLPPALPQPPSPTRLRQARLAGFGEVDHAGGEYTCKSVGGAGKYGQVGAIFVPMHFNVTLSVNWLPGLRLDPGEIPWLREAIQWPCRIVEDRGKYVKRGRNPRSMPTNSFDSNTILCIATRRSFASLRKFCIVGLNFETNEL</sequence>
<feature type="compositionally biased region" description="Polar residues" evidence="1">
    <location>
        <begin position="51"/>
        <end position="66"/>
    </location>
</feature>
<evidence type="ECO:0000256" key="1">
    <source>
        <dbReference type="SAM" id="MobiDB-lite"/>
    </source>
</evidence>
<evidence type="ECO:0000313" key="2">
    <source>
        <dbReference type="EMBL" id="KAJ7627401.1"/>
    </source>
</evidence>
<proteinExistence type="predicted"/>